<gene>
    <name evidence="4" type="ORF">G6N73_32360</name>
</gene>
<evidence type="ECO:0000256" key="2">
    <source>
        <dbReference type="ARBA" id="ARBA00022898"/>
    </source>
</evidence>
<keyword evidence="2 3" id="KW-0663">Pyridoxal phosphate</keyword>
<comment type="similarity">
    <text evidence="3">Belongs to the trans-sulfuration enzymes family.</text>
</comment>
<accession>A0A6G4WN90</accession>
<comment type="cofactor">
    <cofactor evidence="1 3">
        <name>pyridoxal 5'-phosphate</name>
        <dbReference type="ChEBI" id="CHEBI:597326"/>
    </cofactor>
</comment>
<organism evidence="4 5">
    <name type="scientific">Allomesorhizobium camelthorni</name>
    <dbReference type="NCBI Taxonomy" id="475069"/>
    <lineage>
        <taxon>Bacteria</taxon>
        <taxon>Pseudomonadati</taxon>
        <taxon>Pseudomonadota</taxon>
        <taxon>Alphaproteobacteria</taxon>
        <taxon>Hyphomicrobiales</taxon>
        <taxon>Phyllobacteriaceae</taxon>
        <taxon>Allomesorhizobium</taxon>
    </lineage>
</organism>
<name>A0A6G4WN90_9HYPH</name>
<sequence length="64" mass="6756">QGSVAAPFDCWLALRGLQTLPLGMQAHCEGARRVAECTACTSACRERALPGAARRSGALSRKVK</sequence>
<evidence type="ECO:0000313" key="5">
    <source>
        <dbReference type="Proteomes" id="UP001642900"/>
    </source>
</evidence>
<dbReference type="InterPro" id="IPR015424">
    <property type="entry name" value="PyrdxlP-dep_Trfase"/>
</dbReference>
<protein>
    <submittedName>
        <fullName evidence="4">Uncharacterized protein</fullName>
    </submittedName>
</protein>
<evidence type="ECO:0000256" key="3">
    <source>
        <dbReference type="RuleBase" id="RU362118"/>
    </source>
</evidence>
<dbReference type="Pfam" id="PF01053">
    <property type="entry name" value="Cys_Met_Meta_PP"/>
    <property type="match status" value="1"/>
</dbReference>
<dbReference type="AlphaFoldDB" id="A0A6G4WN90"/>
<dbReference type="GO" id="GO:0019346">
    <property type="term" value="P:transsulfuration"/>
    <property type="evidence" value="ECO:0007669"/>
    <property type="project" value="InterPro"/>
</dbReference>
<feature type="non-terminal residue" evidence="4">
    <location>
        <position position="1"/>
    </location>
</feature>
<dbReference type="EMBL" id="JAAKZF010000118">
    <property type="protein sequence ID" value="NGO55666.1"/>
    <property type="molecule type" value="Genomic_DNA"/>
</dbReference>
<dbReference type="SUPFAM" id="SSF53383">
    <property type="entry name" value="PLP-dependent transferases"/>
    <property type="match status" value="1"/>
</dbReference>
<reference evidence="4 5" key="1">
    <citation type="submission" date="2020-02" db="EMBL/GenBank/DDBJ databases">
        <title>Genome sequence of strain CCNWXJ40-4.</title>
        <authorList>
            <person name="Gao J."/>
            <person name="Sun J."/>
        </authorList>
    </citation>
    <scope>NUCLEOTIDE SEQUENCE [LARGE SCALE GENOMIC DNA]</scope>
    <source>
        <strain evidence="4 5">CCNWXJ 40-4</strain>
    </source>
</reference>
<dbReference type="Proteomes" id="UP001642900">
    <property type="component" value="Unassembled WGS sequence"/>
</dbReference>
<evidence type="ECO:0000313" key="4">
    <source>
        <dbReference type="EMBL" id="NGO55666.1"/>
    </source>
</evidence>
<proteinExistence type="inferred from homology"/>
<evidence type="ECO:0000256" key="1">
    <source>
        <dbReference type="ARBA" id="ARBA00001933"/>
    </source>
</evidence>
<dbReference type="InterPro" id="IPR000277">
    <property type="entry name" value="Cys/Met-Metab_PyrdxlP-dep_enz"/>
</dbReference>
<dbReference type="GO" id="GO:0030170">
    <property type="term" value="F:pyridoxal phosphate binding"/>
    <property type="evidence" value="ECO:0007669"/>
    <property type="project" value="InterPro"/>
</dbReference>
<comment type="caution">
    <text evidence="4">The sequence shown here is derived from an EMBL/GenBank/DDBJ whole genome shotgun (WGS) entry which is preliminary data.</text>
</comment>
<keyword evidence="5" id="KW-1185">Reference proteome</keyword>